<organism evidence="1 2">
    <name type="scientific">Phtheirospermum japonicum</name>
    <dbReference type="NCBI Taxonomy" id="374723"/>
    <lineage>
        <taxon>Eukaryota</taxon>
        <taxon>Viridiplantae</taxon>
        <taxon>Streptophyta</taxon>
        <taxon>Embryophyta</taxon>
        <taxon>Tracheophyta</taxon>
        <taxon>Spermatophyta</taxon>
        <taxon>Magnoliopsida</taxon>
        <taxon>eudicotyledons</taxon>
        <taxon>Gunneridae</taxon>
        <taxon>Pentapetalae</taxon>
        <taxon>asterids</taxon>
        <taxon>lamiids</taxon>
        <taxon>Lamiales</taxon>
        <taxon>Orobanchaceae</taxon>
        <taxon>Orobanchaceae incertae sedis</taxon>
        <taxon>Phtheirospermum</taxon>
    </lineage>
</organism>
<proteinExistence type="predicted"/>
<dbReference type="Proteomes" id="UP000653305">
    <property type="component" value="Unassembled WGS sequence"/>
</dbReference>
<evidence type="ECO:0000313" key="1">
    <source>
        <dbReference type="EMBL" id="GFQ07760.1"/>
    </source>
</evidence>
<comment type="caution">
    <text evidence="1">The sequence shown here is derived from an EMBL/GenBank/DDBJ whole genome shotgun (WGS) entry which is preliminary data.</text>
</comment>
<name>A0A830D921_9LAMI</name>
<keyword evidence="2" id="KW-1185">Reference proteome</keyword>
<reference evidence="1" key="1">
    <citation type="submission" date="2020-07" db="EMBL/GenBank/DDBJ databases">
        <title>Ethylene signaling mediates host invasion by parasitic plants.</title>
        <authorList>
            <person name="Yoshida S."/>
        </authorList>
    </citation>
    <scope>NUCLEOTIDE SEQUENCE</scope>
    <source>
        <strain evidence="1">Okayama</strain>
    </source>
</reference>
<dbReference type="OrthoDB" id="1901752at2759"/>
<protein>
    <submittedName>
        <fullName evidence="1">Uncharacterized protein</fullName>
    </submittedName>
</protein>
<evidence type="ECO:0000313" key="2">
    <source>
        <dbReference type="Proteomes" id="UP000653305"/>
    </source>
</evidence>
<feature type="non-terminal residue" evidence="1">
    <location>
        <position position="188"/>
    </location>
</feature>
<gene>
    <name evidence="1" type="ORF">PHJA_002920000</name>
</gene>
<accession>A0A830D921</accession>
<sequence length="188" mass="21383">IYEEPREAHEVPNFFSKFELTASLTSVSIAIDNWLRECHGRSIVLISPSSELIKLMRTMIMEREENPSCCSLYLNKCWRHYVADVKILNMSMDESVNIIHKSTKETTNVASSSAEQNQILRPKNNIVVRAYFPVRILKALIRNLNKKAVPPARPEQGVHPSYQVGLRLFSREGASCRLGIGRLAEEKA</sequence>
<dbReference type="EMBL" id="BMAC01001767">
    <property type="protein sequence ID" value="GFQ07760.1"/>
    <property type="molecule type" value="Genomic_DNA"/>
</dbReference>
<dbReference type="AlphaFoldDB" id="A0A830D921"/>